<evidence type="ECO:0000313" key="2">
    <source>
        <dbReference type="EMBL" id="GAA3862833.1"/>
    </source>
</evidence>
<reference evidence="3" key="1">
    <citation type="journal article" date="2019" name="Int. J. Syst. Evol. Microbiol.">
        <title>The Global Catalogue of Microorganisms (GCM) 10K type strain sequencing project: providing services to taxonomists for standard genome sequencing and annotation.</title>
        <authorList>
            <consortium name="The Broad Institute Genomics Platform"/>
            <consortium name="The Broad Institute Genome Sequencing Center for Infectious Disease"/>
            <person name="Wu L."/>
            <person name="Ma J."/>
        </authorList>
    </citation>
    <scope>NUCLEOTIDE SEQUENCE [LARGE SCALE GENOMIC DNA]</scope>
    <source>
        <strain evidence="3">JCM 17021</strain>
    </source>
</reference>
<dbReference type="RefSeq" id="WP_345061707.1">
    <property type="nucleotide sequence ID" value="NZ_BAABCN010000002.1"/>
</dbReference>
<organism evidence="2 3">
    <name type="scientific">Leifsonia kafniensis</name>
    <dbReference type="NCBI Taxonomy" id="475957"/>
    <lineage>
        <taxon>Bacteria</taxon>
        <taxon>Bacillati</taxon>
        <taxon>Actinomycetota</taxon>
        <taxon>Actinomycetes</taxon>
        <taxon>Micrococcales</taxon>
        <taxon>Microbacteriaceae</taxon>
        <taxon>Leifsonia</taxon>
    </lineage>
</organism>
<dbReference type="InterPro" id="IPR045079">
    <property type="entry name" value="Oxoprolinase-like"/>
</dbReference>
<dbReference type="PANTHER" id="PTHR11365">
    <property type="entry name" value="5-OXOPROLINASE RELATED"/>
    <property type="match status" value="1"/>
</dbReference>
<dbReference type="Pfam" id="PF02538">
    <property type="entry name" value="Hydantoinase_B"/>
    <property type="match status" value="1"/>
</dbReference>
<protein>
    <submittedName>
        <fullName evidence="2">Hydantoinase B/oxoprolinase family protein</fullName>
    </submittedName>
</protein>
<gene>
    <name evidence="2" type="ORF">GCM10022381_03690</name>
</gene>
<keyword evidence="3" id="KW-1185">Reference proteome</keyword>
<comment type="caution">
    <text evidence="2">The sequence shown here is derived from an EMBL/GenBank/DDBJ whole genome shotgun (WGS) entry which is preliminary data.</text>
</comment>
<feature type="domain" description="Hydantoinase B/oxoprolinase" evidence="1">
    <location>
        <begin position="18"/>
        <end position="536"/>
    </location>
</feature>
<dbReference type="Proteomes" id="UP001501803">
    <property type="component" value="Unassembled WGS sequence"/>
</dbReference>
<accession>A0ABP7K1U1</accession>
<evidence type="ECO:0000313" key="3">
    <source>
        <dbReference type="Proteomes" id="UP001501803"/>
    </source>
</evidence>
<dbReference type="EMBL" id="BAABCN010000002">
    <property type="protein sequence ID" value="GAA3862833.1"/>
    <property type="molecule type" value="Genomic_DNA"/>
</dbReference>
<name>A0ABP7K1U1_9MICO</name>
<sequence>MAQIVETSTQPLTAVDVDVITVDLIENALRSARYEMDETLFRTALSPGIREQHDEFPLIADPEGKMIVGQFGLSIPDFLENFAGTIEEGDVLMTSDPYSCGAAISHANDWLVVMPIFFEGRVVGWASQFGHMTDVGGKTPASMPTDARTIFEEGVIIPPFKLYRQGERNDVALDIILNQVRKPDWNRADLNGIVAACRTASRRVQQMCARFGVDTYTSALNALLDRNYRAMKTLLALVFEEGRPLSFTDFIDDDGRGFGPYELTMTITRTGDKVLIDLTGSSAQAHGPINYFINENLIRMFFGIYMITVADPQILWNDGFYPLVDVEIPDSSFWKPDYPAALNGRNHGIGRLFDLFGGLLGQANPDLLNAAGFSSSPHFMYSGNYSEGARKGEWFQLYSIGFGGIPGRPVGDGPDGHSLWPSFVNIPCEYLESYYPLIVDRWETIADTGGAGLHRGGNGVDVSYRFLESGTIAIHDDRWLTYPWGVKGGEPGARGRKWIETSDGRTVVLPSKVHDVAVEKDDVLHFVTWGGGGWGDALARDPELVCKEVRRGLVSQEGASRYGVVCTEDGDLDVDATDALRSQLRAIREYPLPLFNRGDDMDTLLRNSLEETGLPAPTPPPVR</sequence>
<dbReference type="InterPro" id="IPR003692">
    <property type="entry name" value="Hydantoinase_B"/>
</dbReference>
<evidence type="ECO:0000259" key="1">
    <source>
        <dbReference type="Pfam" id="PF02538"/>
    </source>
</evidence>
<proteinExistence type="predicted"/>
<dbReference type="PANTHER" id="PTHR11365:SF23">
    <property type="entry name" value="HYPOTHETICAL 5-OXOPROLINASE (EUROFUNG)-RELATED"/>
    <property type="match status" value="1"/>
</dbReference>